<evidence type="ECO:0000259" key="1">
    <source>
        <dbReference type="Pfam" id="PF24866"/>
    </source>
</evidence>
<protein>
    <submittedName>
        <fullName evidence="2">ARAD1C09152p</fullName>
    </submittedName>
</protein>
<name>A0A060SZL8_BLAAD</name>
<dbReference type="InterPro" id="IPR056634">
    <property type="entry name" value="DUF7732"/>
</dbReference>
<dbReference type="PhylomeDB" id="A0A060SZL8"/>
<gene>
    <name evidence="2" type="ORF">GNLVRS02_ARAD1C09152g</name>
</gene>
<organism evidence="2">
    <name type="scientific">Blastobotrys adeninivorans</name>
    <name type="common">Yeast</name>
    <name type="synonym">Arxula adeninivorans</name>
    <dbReference type="NCBI Taxonomy" id="409370"/>
    <lineage>
        <taxon>Eukaryota</taxon>
        <taxon>Fungi</taxon>
        <taxon>Dikarya</taxon>
        <taxon>Ascomycota</taxon>
        <taxon>Saccharomycotina</taxon>
        <taxon>Dipodascomycetes</taxon>
        <taxon>Dipodascales</taxon>
        <taxon>Trichomonascaceae</taxon>
        <taxon>Blastobotrys</taxon>
    </lineage>
</organism>
<proteinExistence type="predicted"/>
<reference evidence="2" key="2">
    <citation type="submission" date="2014-06" db="EMBL/GenBank/DDBJ databases">
        <title>The complete genome of Blastobotrys (Arxula) adeninivorans LS3 - a yeast of biotechnological interest.</title>
        <authorList>
            <person name="Kunze G."/>
            <person name="Gaillardin C."/>
            <person name="Czernicka M."/>
            <person name="Durrens P."/>
            <person name="Martin T."/>
            <person name="Boer E."/>
            <person name="Gabaldon T."/>
            <person name="Cruz J."/>
            <person name="Talla E."/>
            <person name="Marck C."/>
            <person name="Goffeau A."/>
            <person name="Barbe V."/>
            <person name="Baret P."/>
            <person name="Baronian K."/>
            <person name="Beier S."/>
            <person name="Bleykasten C."/>
            <person name="Bode R."/>
            <person name="Casaregola S."/>
            <person name="Despons L."/>
            <person name="Fairhead C."/>
            <person name="Giersberg M."/>
            <person name="Gierski P."/>
            <person name="Hahnel U."/>
            <person name="Hartmann A."/>
            <person name="Jankowska D."/>
            <person name="Jubin C."/>
            <person name="Jung P."/>
            <person name="Lafontaine I."/>
            <person name="Leh-Louis V."/>
            <person name="Lemaire M."/>
            <person name="Marcet-Houben M."/>
            <person name="Mascher M."/>
            <person name="Morel G."/>
            <person name="Richard G.-F."/>
            <person name="Riechen J."/>
            <person name="Sacerdot C."/>
            <person name="Sarkar A."/>
            <person name="Savel G."/>
            <person name="Schacherer J."/>
            <person name="Sherman D."/>
            <person name="Straub M.-L."/>
            <person name="Stein N."/>
            <person name="Thierry A."/>
            <person name="Trautwein-Schult A."/>
            <person name="Westhof E."/>
            <person name="Worch S."/>
            <person name="Dujon B."/>
            <person name="Souciet J.-L."/>
            <person name="Wincker P."/>
            <person name="Scholz U."/>
            <person name="Neuveglise N."/>
        </authorList>
    </citation>
    <scope>NUCLEOTIDE SEQUENCE</scope>
    <source>
        <strain evidence="2">LS3</strain>
    </source>
</reference>
<dbReference type="PANTHER" id="PTHR42091">
    <property type="entry name" value="CONSERVED GLYCINE-RICH PROTEIN (AFU_ORTHOLOGUE AFUA_7G02440)"/>
    <property type="match status" value="1"/>
</dbReference>
<dbReference type="Pfam" id="PF24866">
    <property type="entry name" value="DUF7732"/>
    <property type="match status" value="1"/>
</dbReference>
<accession>A0A060SZL8</accession>
<evidence type="ECO:0000313" key="2">
    <source>
        <dbReference type="EMBL" id="CDP34295.1"/>
    </source>
</evidence>
<dbReference type="PANTHER" id="PTHR42091:SF1">
    <property type="entry name" value="CONSERVED GLYCINE-RICH PROTEIN (AFU_ORTHOLOGUE AFUA_7G02440)"/>
    <property type="match status" value="1"/>
</dbReference>
<feature type="domain" description="DUF7732" evidence="1">
    <location>
        <begin position="19"/>
        <end position="123"/>
    </location>
</feature>
<dbReference type="EMBL" id="HG937693">
    <property type="protein sequence ID" value="CDP34295.1"/>
    <property type="molecule type" value="Genomic_DNA"/>
</dbReference>
<sequence>MATRGTNMTSQSPILGNRYTGGATVPYLAGLPSPSNLTAYRTDIATVELDFPGYWGYDDSLYAYGYEAALNSTVYNVTCFCMRRQPCSCDRVYSRSYFANLPGKLAVVEKFQNYTSVSINGTLDPSLPQVKTANSGASLVEVGAGTFTIMAASVAAFLL</sequence>
<dbReference type="AlphaFoldDB" id="A0A060SZL8"/>
<reference evidence="2" key="1">
    <citation type="submission" date="2014-02" db="EMBL/GenBank/DDBJ databases">
        <authorList>
            <person name="Genoscope - CEA"/>
        </authorList>
    </citation>
    <scope>NUCLEOTIDE SEQUENCE</scope>
    <source>
        <strain evidence="2">LS3</strain>
    </source>
</reference>